<dbReference type="RefSeq" id="XP_003024201.1">
    <property type="nucleotide sequence ID" value="XM_003024155.1"/>
</dbReference>
<comment type="caution">
    <text evidence="1">The sequence shown here is derived from an EMBL/GenBank/DDBJ whole genome shotgun (WGS) entry which is preliminary data.</text>
</comment>
<keyword evidence="2" id="KW-1185">Reference proteome</keyword>
<organism evidence="1 2">
    <name type="scientific">Trichophyton verrucosum (strain HKI 0517)</name>
    <dbReference type="NCBI Taxonomy" id="663202"/>
    <lineage>
        <taxon>Eukaryota</taxon>
        <taxon>Fungi</taxon>
        <taxon>Dikarya</taxon>
        <taxon>Ascomycota</taxon>
        <taxon>Pezizomycotina</taxon>
        <taxon>Eurotiomycetes</taxon>
        <taxon>Eurotiomycetidae</taxon>
        <taxon>Onygenales</taxon>
        <taxon>Arthrodermataceae</taxon>
        <taxon>Trichophyton</taxon>
    </lineage>
</organism>
<proteinExistence type="predicted"/>
<dbReference type="GeneID" id="9579239"/>
<evidence type="ECO:0000313" key="2">
    <source>
        <dbReference type="Proteomes" id="UP000008383"/>
    </source>
</evidence>
<dbReference type="EMBL" id="ACYE01000084">
    <property type="protein sequence ID" value="EFE43590.1"/>
    <property type="molecule type" value="Genomic_DNA"/>
</dbReference>
<evidence type="ECO:0000313" key="1">
    <source>
        <dbReference type="EMBL" id="EFE43590.1"/>
    </source>
</evidence>
<dbReference type="Proteomes" id="UP000008383">
    <property type="component" value="Unassembled WGS sequence"/>
</dbReference>
<gene>
    <name evidence="1" type="ORF">TRV_01634</name>
</gene>
<dbReference type="HOGENOM" id="CLU_1887258_0_0_1"/>
<dbReference type="KEGG" id="tve:TRV_01634"/>
<protein>
    <submittedName>
        <fullName evidence="1">Uncharacterized protein</fullName>
    </submittedName>
</protein>
<reference evidence="2" key="1">
    <citation type="journal article" date="2011" name="Genome Biol.">
        <title>Comparative and functional genomics provide insights into the pathogenicity of dermatophytic fungi.</title>
        <authorList>
            <person name="Burmester A."/>
            <person name="Shelest E."/>
            <person name="Gloeckner G."/>
            <person name="Heddergott C."/>
            <person name="Schindler S."/>
            <person name="Staib P."/>
            <person name="Heidel A."/>
            <person name="Felder M."/>
            <person name="Petzold A."/>
            <person name="Szafranski K."/>
            <person name="Feuermann M."/>
            <person name="Pedruzzi I."/>
            <person name="Priebe S."/>
            <person name="Groth M."/>
            <person name="Winkler R."/>
            <person name="Li W."/>
            <person name="Kniemeyer O."/>
            <person name="Schroeckh V."/>
            <person name="Hertweck C."/>
            <person name="Hube B."/>
            <person name="White T.C."/>
            <person name="Platzer M."/>
            <person name="Guthke R."/>
            <person name="Heitman J."/>
            <person name="Woestemeyer J."/>
            <person name="Zipfel P.F."/>
            <person name="Monod M."/>
            <person name="Brakhage A.A."/>
        </authorList>
    </citation>
    <scope>NUCLEOTIDE SEQUENCE [LARGE SCALE GENOMIC DNA]</scope>
    <source>
        <strain evidence="2">HKI 0517</strain>
    </source>
</reference>
<dbReference type="AlphaFoldDB" id="D4D3H4"/>
<name>D4D3H4_TRIVH</name>
<sequence>MVNELMAGDWLIGGERDGEGVSGLNFSLPVEGGVGELGGAARAAVDAVGTVVVVAGSAAAAVVAVEIGSGSKTARPQAGTGRDHLPFNEADETEDVCWRAVEGVAGVAGVAAAGVRTERRAAWREFELAVFVSST</sequence>
<accession>D4D3H4</accession>